<dbReference type="PROSITE" id="PS51257">
    <property type="entry name" value="PROKAR_LIPOPROTEIN"/>
    <property type="match status" value="1"/>
</dbReference>
<comment type="caution">
    <text evidence="3">The sequence shown here is derived from an EMBL/GenBank/DDBJ whole genome shotgun (WGS) entry which is preliminary data.</text>
</comment>
<proteinExistence type="predicted"/>
<dbReference type="Proteomes" id="UP000249886">
    <property type="component" value="Unassembled WGS sequence"/>
</dbReference>
<dbReference type="RefSeq" id="WP_005526053.1">
    <property type="nucleotide sequence ID" value="NZ_CAUOYC010000002.1"/>
</dbReference>
<keyword evidence="2" id="KW-0732">Signal</keyword>
<evidence type="ECO:0000256" key="2">
    <source>
        <dbReference type="SAM" id="SignalP"/>
    </source>
</evidence>
<evidence type="ECO:0000313" key="3">
    <source>
        <dbReference type="EMBL" id="SPW28267.1"/>
    </source>
</evidence>
<sequence>MSSIFRRSITTSCAIIALGASLAACSPPNEIDSNRKIETAISGIAPKQTTSTTPRTSSAAPSVSATPTTKATHH</sequence>
<gene>
    <name evidence="3" type="primary">thiX</name>
    <name evidence="3" type="ORF">NCTC10254_01259</name>
</gene>
<reference evidence="3 4" key="1">
    <citation type="submission" date="2018-06" db="EMBL/GenBank/DDBJ databases">
        <authorList>
            <consortium name="Pathogen Informatics"/>
            <person name="Doyle S."/>
        </authorList>
    </citation>
    <scope>NUCLEOTIDE SEQUENCE [LARGE SCALE GENOMIC DNA]</scope>
    <source>
        <strain evidence="3 4">NCTC10254</strain>
    </source>
</reference>
<evidence type="ECO:0000256" key="1">
    <source>
        <dbReference type="SAM" id="MobiDB-lite"/>
    </source>
</evidence>
<organism evidence="3 4">
    <name type="scientific">Corynebacterium matruchotii</name>
    <dbReference type="NCBI Taxonomy" id="43768"/>
    <lineage>
        <taxon>Bacteria</taxon>
        <taxon>Bacillati</taxon>
        <taxon>Actinomycetota</taxon>
        <taxon>Actinomycetes</taxon>
        <taxon>Mycobacteriales</taxon>
        <taxon>Corynebacteriaceae</taxon>
        <taxon>Corynebacterium</taxon>
    </lineage>
</organism>
<name>A0A448TKW4_9CORY</name>
<protein>
    <submittedName>
        <fullName evidence="3">Thiamine biosynthesis protein X</fullName>
    </submittedName>
</protein>
<feature type="compositionally biased region" description="Low complexity" evidence="1">
    <location>
        <begin position="45"/>
        <end position="74"/>
    </location>
</feature>
<dbReference type="GeneID" id="84575319"/>
<accession>A0A448TKW4</accession>
<evidence type="ECO:0000313" key="4">
    <source>
        <dbReference type="Proteomes" id="UP000249886"/>
    </source>
</evidence>
<dbReference type="EMBL" id="UARK01000006">
    <property type="protein sequence ID" value="SPW28267.1"/>
    <property type="molecule type" value="Genomic_DNA"/>
</dbReference>
<dbReference type="AlphaFoldDB" id="A0A448TKW4"/>
<feature type="region of interest" description="Disordered" evidence="1">
    <location>
        <begin position="41"/>
        <end position="74"/>
    </location>
</feature>
<feature type="signal peptide" evidence="2">
    <location>
        <begin position="1"/>
        <end position="23"/>
    </location>
</feature>
<feature type="chain" id="PRO_5043190819" evidence="2">
    <location>
        <begin position="24"/>
        <end position="74"/>
    </location>
</feature>